<accession>A0A3P3W1Q2</accession>
<evidence type="ECO:0000313" key="2">
    <source>
        <dbReference type="EMBL" id="RRJ87816.1"/>
    </source>
</evidence>
<dbReference type="AlphaFoldDB" id="A0A3P3W1Q2"/>
<keyword evidence="3" id="KW-1185">Reference proteome</keyword>
<proteinExistence type="predicted"/>
<evidence type="ECO:0008006" key="4">
    <source>
        <dbReference type="Google" id="ProtNLM"/>
    </source>
</evidence>
<gene>
    <name evidence="2" type="ORF">EG850_02850</name>
</gene>
<name>A0A3P3W1Q2_9MICO</name>
<comment type="caution">
    <text evidence="2">The sequence shown here is derived from an EMBL/GenBank/DDBJ whole genome shotgun (WGS) entry which is preliminary data.</text>
</comment>
<organism evidence="2 3">
    <name type="scientific">Gulosibacter macacae</name>
    <dbReference type="NCBI Taxonomy" id="2488791"/>
    <lineage>
        <taxon>Bacteria</taxon>
        <taxon>Bacillati</taxon>
        <taxon>Actinomycetota</taxon>
        <taxon>Actinomycetes</taxon>
        <taxon>Micrococcales</taxon>
        <taxon>Microbacteriaceae</taxon>
        <taxon>Gulosibacter</taxon>
    </lineage>
</organism>
<protein>
    <recommendedName>
        <fullName evidence="4">N-acetyltransferase domain-containing protein</fullName>
    </recommendedName>
</protein>
<evidence type="ECO:0000256" key="1">
    <source>
        <dbReference type="SAM" id="MobiDB-lite"/>
    </source>
</evidence>
<dbReference type="Gene3D" id="3.40.630.30">
    <property type="match status" value="1"/>
</dbReference>
<dbReference type="EMBL" id="RQVS01000003">
    <property type="protein sequence ID" value="RRJ87816.1"/>
    <property type="molecule type" value="Genomic_DNA"/>
</dbReference>
<dbReference type="Proteomes" id="UP000274391">
    <property type="component" value="Unassembled WGS sequence"/>
</dbReference>
<reference evidence="2 3" key="1">
    <citation type="submission" date="2018-11" db="EMBL/GenBank/DDBJ databases">
        <title>YIM 102482-1 draft genome.</title>
        <authorList>
            <person name="Li G."/>
            <person name="Jiang Y."/>
        </authorList>
    </citation>
    <scope>NUCLEOTIDE SEQUENCE [LARGE SCALE GENOMIC DNA]</scope>
    <source>
        <strain evidence="2 3">YIM 102482-1</strain>
    </source>
</reference>
<dbReference type="OrthoDB" id="9805924at2"/>
<evidence type="ECO:0000313" key="3">
    <source>
        <dbReference type="Proteomes" id="UP000274391"/>
    </source>
</evidence>
<dbReference type="RefSeq" id="WP_124969687.1">
    <property type="nucleotide sequence ID" value="NZ_RQVS01000003.1"/>
</dbReference>
<sequence length="182" mass="19865">MTQTPPPLSRRSARSLRRESAVRATPEVRPLADGDFFDWVGLYAGSLEELGMSYRDEVALRTWHQLGFAGDAHAIAGLESIVVGRSGNLVGFAISSPTFSALDGSRLLDVHACFVERVEYDGEALEAIILALHERAAAAGAERLRWLLPESASKAVKFSKELGESQPYGVYEMPVQSMTAER</sequence>
<feature type="region of interest" description="Disordered" evidence="1">
    <location>
        <begin position="1"/>
        <end position="21"/>
    </location>
</feature>